<evidence type="ECO:0000313" key="1">
    <source>
        <dbReference type="EMBL" id="PJG82774.1"/>
    </source>
</evidence>
<dbReference type="RefSeq" id="WP_100296873.1">
    <property type="nucleotide sequence ID" value="NZ_PHGZ01000014.1"/>
</dbReference>
<dbReference type="AlphaFoldDB" id="A0A2M8RV65"/>
<name>A0A2M8RV65_9PAST</name>
<comment type="caution">
    <text evidence="1">The sequence shown here is derived from an EMBL/GenBank/DDBJ whole genome shotgun (WGS) entry which is preliminary data.</text>
</comment>
<keyword evidence="2" id="KW-1185">Reference proteome</keyword>
<evidence type="ECO:0000313" key="2">
    <source>
        <dbReference type="Proteomes" id="UP000230282"/>
    </source>
</evidence>
<accession>A0A2M8RV65</accession>
<proteinExistence type="predicted"/>
<dbReference type="OrthoDB" id="5679598at2"/>
<organism evidence="1 2">
    <name type="scientific">Caviibacterium pharyngocola</name>
    <dbReference type="NCBI Taxonomy" id="28159"/>
    <lineage>
        <taxon>Bacteria</taxon>
        <taxon>Pseudomonadati</taxon>
        <taxon>Pseudomonadota</taxon>
        <taxon>Gammaproteobacteria</taxon>
        <taxon>Pasteurellales</taxon>
        <taxon>Pasteurellaceae</taxon>
        <taxon>Caviibacterium</taxon>
    </lineage>
</organism>
<gene>
    <name evidence="1" type="ORF">CVP04_07365</name>
</gene>
<protein>
    <submittedName>
        <fullName evidence="1">Hemophilus-specific protein</fullName>
    </submittedName>
</protein>
<sequence>MVDGMISKNDVNILNLPTIHIDFDGEFMASCGLSNQVELLDRCHEYFKDWFANRYTLQGFAEKYASEHISLWTTQAVNMPKSMDDHPFFAFVIRFDQLENSYVLVQCQLNSQDKVQ</sequence>
<reference evidence="1 2" key="1">
    <citation type="submission" date="2017-11" db="EMBL/GenBank/DDBJ databases">
        <title>Reclassification of Bisgaard taxon 5 as Caviibacterium pharyngocola gen. nov., sp. nov.</title>
        <authorList>
            <person name="Christensen H."/>
        </authorList>
    </citation>
    <scope>NUCLEOTIDE SEQUENCE [LARGE SCALE GENOMIC DNA]</scope>
    <source>
        <strain evidence="1 2">7_3</strain>
    </source>
</reference>
<dbReference type="EMBL" id="PHGZ01000014">
    <property type="protein sequence ID" value="PJG82774.1"/>
    <property type="molecule type" value="Genomic_DNA"/>
</dbReference>
<dbReference type="Proteomes" id="UP000230282">
    <property type="component" value="Unassembled WGS sequence"/>
</dbReference>